<accession>A0ABT9XDM0</accession>
<sequence length="315" mass="34075">MRHIAALLRRGGWMLSAAAAAGWMFLLSGPPVLADTAPQVSQEQLFLLPDTKDKSFDIVQSLTVHNSGSTPAYVNVEVPAGAKSLAVAGKAPAAGALHGRTLTIPQAVRPNQTTVLTVSYTLPLDGQQGLQFTLHSFYPVYVAHLYLPEGNAALSAQDLFTTTSTTSIQGTTFRVFTREGIPAGDDWTLSLQMLPAVTPNNHVKGLPVLGANEDGTSNDLQALGNLFVVALVLVIGLLGIRSTQGRRRAPASRENALYEAWAQLERQYREGLVGEEDYQKHRQEFKQRLVRLKGERVQQRSPATDAGVGRRNEGV</sequence>
<feature type="region of interest" description="Disordered" evidence="1">
    <location>
        <begin position="293"/>
        <end position="315"/>
    </location>
</feature>
<keyword evidence="2" id="KW-1133">Transmembrane helix</keyword>
<name>A0ABT9XDM0_9BACL</name>
<comment type="caution">
    <text evidence="3">The sequence shown here is derived from an EMBL/GenBank/DDBJ whole genome shotgun (WGS) entry which is preliminary data.</text>
</comment>
<keyword evidence="2" id="KW-0812">Transmembrane</keyword>
<evidence type="ECO:0000313" key="3">
    <source>
        <dbReference type="EMBL" id="MDQ0188395.1"/>
    </source>
</evidence>
<dbReference type="Proteomes" id="UP001232973">
    <property type="component" value="Unassembled WGS sequence"/>
</dbReference>
<keyword evidence="4" id="KW-1185">Reference proteome</keyword>
<evidence type="ECO:0000256" key="1">
    <source>
        <dbReference type="SAM" id="MobiDB-lite"/>
    </source>
</evidence>
<proteinExistence type="predicted"/>
<keyword evidence="2" id="KW-0472">Membrane</keyword>
<evidence type="ECO:0008006" key="5">
    <source>
        <dbReference type="Google" id="ProtNLM"/>
    </source>
</evidence>
<reference evidence="3 4" key="1">
    <citation type="submission" date="2023-07" db="EMBL/GenBank/DDBJ databases">
        <title>Genomic Encyclopedia of Type Strains, Phase IV (KMG-IV): sequencing the most valuable type-strain genomes for metagenomic binning, comparative biology and taxonomic classification.</title>
        <authorList>
            <person name="Goeker M."/>
        </authorList>
    </citation>
    <scope>NUCLEOTIDE SEQUENCE [LARGE SCALE GENOMIC DNA]</scope>
    <source>
        <strain evidence="3 4">DSM 4006</strain>
    </source>
</reference>
<gene>
    <name evidence="3" type="ORF">J2S03_000199</name>
</gene>
<organism evidence="3 4">
    <name type="scientific">Alicyclobacillus cycloheptanicus</name>
    <dbReference type="NCBI Taxonomy" id="1457"/>
    <lineage>
        <taxon>Bacteria</taxon>
        <taxon>Bacillati</taxon>
        <taxon>Bacillota</taxon>
        <taxon>Bacilli</taxon>
        <taxon>Bacillales</taxon>
        <taxon>Alicyclobacillaceae</taxon>
        <taxon>Alicyclobacillus</taxon>
    </lineage>
</organism>
<evidence type="ECO:0000256" key="2">
    <source>
        <dbReference type="SAM" id="Phobius"/>
    </source>
</evidence>
<evidence type="ECO:0000313" key="4">
    <source>
        <dbReference type="Proteomes" id="UP001232973"/>
    </source>
</evidence>
<dbReference type="EMBL" id="JAUSTP010000001">
    <property type="protein sequence ID" value="MDQ0188395.1"/>
    <property type="molecule type" value="Genomic_DNA"/>
</dbReference>
<feature type="transmembrane region" description="Helical" evidence="2">
    <location>
        <begin position="222"/>
        <end position="240"/>
    </location>
</feature>
<protein>
    <recommendedName>
        <fullName evidence="5">DUF916 domain-containing protein</fullName>
    </recommendedName>
</protein>